<reference evidence="3" key="1">
    <citation type="submission" date="2015-12" db="EMBL/GenBank/DDBJ databases">
        <title>Update maize B73 reference genome by single molecule sequencing technologies.</title>
        <authorList>
            <consortium name="Maize Genome Sequencing Project"/>
            <person name="Ware D."/>
        </authorList>
    </citation>
    <scope>NUCLEOTIDE SEQUENCE [LARGE SCALE GENOMIC DNA]</scope>
    <source>
        <strain evidence="3">cv. B73</strain>
    </source>
</reference>
<keyword evidence="3" id="KW-1185">Reference proteome</keyword>
<evidence type="ECO:0000313" key="2">
    <source>
        <dbReference type="EnsemblPlants" id="Zm00001eb122390_P001"/>
    </source>
</evidence>
<evidence type="ECO:0000256" key="1">
    <source>
        <dbReference type="SAM" id="MobiDB-lite"/>
    </source>
</evidence>
<sequence>MHACMRAGRGGLDPPPRRRLPPAHHVRFSLSLPGSAHTRAYVRYLARGAPRARASCQSACLPCAAFARHGQATGTELEGRQNERDGRRPVWLCPCPSTDLPTKVI</sequence>
<dbReference type="Proteomes" id="UP000007305">
    <property type="component" value="Chromosome 3"/>
</dbReference>
<name>A0A804MZ17_MAIZE</name>
<dbReference type="InParanoid" id="A0A804MZ17"/>
<accession>A0A804MZ17</accession>
<organism evidence="2 3">
    <name type="scientific">Zea mays</name>
    <name type="common">Maize</name>
    <dbReference type="NCBI Taxonomy" id="4577"/>
    <lineage>
        <taxon>Eukaryota</taxon>
        <taxon>Viridiplantae</taxon>
        <taxon>Streptophyta</taxon>
        <taxon>Embryophyta</taxon>
        <taxon>Tracheophyta</taxon>
        <taxon>Spermatophyta</taxon>
        <taxon>Magnoliopsida</taxon>
        <taxon>Liliopsida</taxon>
        <taxon>Poales</taxon>
        <taxon>Poaceae</taxon>
        <taxon>PACMAD clade</taxon>
        <taxon>Panicoideae</taxon>
        <taxon>Andropogonodae</taxon>
        <taxon>Andropogoneae</taxon>
        <taxon>Tripsacinae</taxon>
        <taxon>Zea</taxon>
    </lineage>
</organism>
<protein>
    <submittedName>
        <fullName evidence="2">Uncharacterized protein</fullName>
    </submittedName>
</protein>
<feature type="region of interest" description="Disordered" evidence="1">
    <location>
        <begin position="1"/>
        <end position="20"/>
    </location>
</feature>
<proteinExistence type="predicted"/>
<dbReference type="AlphaFoldDB" id="A0A804MZ17"/>
<dbReference type="EnsemblPlants" id="Zm00001eb122390_T001">
    <property type="protein sequence ID" value="Zm00001eb122390_P001"/>
    <property type="gene ID" value="Zm00001eb122390"/>
</dbReference>
<evidence type="ECO:0000313" key="3">
    <source>
        <dbReference type="Proteomes" id="UP000007305"/>
    </source>
</evidence>
<reference evidence="2" key="3">
    <citation type="submission" date="2021-05" db="UniProtKB">
        <authorList>
            <consortium name="EnsemblPlants"/>
        </authorList>
    </citation>
    <scope>IDENTIFICATION</scope>
    <source>
        <strain evidence="2">cv. B73</strain>
    </source>
</reference>
<reference evidence="2" key="2">
    <citation type="submission" date="2019-07" db="EMBL/GenBank/DDBJ databases">
        <authorList>
            <person name="Seetharam A."/>
            <person name="Woodhouse M."/>
            <person name="Cannon E."/>
        </authorList>
    </citation>
    <scope>NUCLEOTIDE SEQUENCE [LARGE SCALE GENOMIC DNA]</scope>
    <source>
        <strain evidence="2">cv. B73</strain>
    </source>
</reference>
<dbReference type="Gramene" id="Zm00001eb122390_T001">
    <property type="protein sequence ID" value="Zm00001eb122390_P001"/>
    <property type="gene ID" value="Zm00001eb122390"/>
</dbReference>